<evidence type="ECO:0000313" key="5">
    <source>
        <dbReference type="Proteomes" id="UP000504615"/>
    </source>
</evidence>
<accession>A0A8N1S3S1</accession>
<feature type="region of interest" description="Disordered" evidence="3">
    <location>
        <begin position="91"/>
        <end position="111"/>
    </location>
</feature>
<feature type="domain" description="DDE Tnp4" evidence="4">
    <location>
        <begin position="26"/>
        <end position="175"/>
    </location>
</feature>
<reference evidence="6" key="1">
    <citation type="submission" date="2025-08" db="UniProtKB">
        <authorList>
            <consortium name="RefSeq"/>
        </authorList>
    </citation>
    <scope>IDENTIFICATION</scope>
</reference>
<name>A0A8N1S3S1_9HYME</name>
<keyword evidence="5" id="KW-1185">Reference proteome</keyword>
<comment type="cofactor">
    <cofactor evidence="1">
        <name>a divalent metal cation</name>
        <dbReference type="ChEBI" id="CHEBI:60240"/>
    </cofactor>
</comment>
<dbReference type="RefSeq" id="XP_025073544.1">
    <property type="nucleotide sequence ID" value="XM_025217759.1"/>
</dbReference>
<sequence>MQRNDWQQVAQGFLNQWNFPSLGAVGGKHIRIQAPPRTGSLYYNYKTFLSIVLMAACDANYKFTWIDVGNYVAFLMTEYGQTPTSVVAWREGKNQRQREEEEENEMNEEDYDRDVRELGLREIIFNYRLSRARRVIENAFGILVSKWIILKGSIACSLESVRQLVKQLALVVLHNFLLSSEK</sequence>
<organism evidence="5 6">
    <name type="scientific">Pogonomyrmex barbatus</name>
    <name type="common">red harvester ant</name>
    <dbReference type="NCBI Taxonomy" id="144034"/>
    <lineage>
        <taxon>Eukaryota</taxon>
        <taxon>Metazoa</taxon>
        <taxon>Ecdysozoa</taxon>
        <taxon>Arthropoda</taxon>
        <taxon>Hexapoda</taxon>
        <taxon>Insecta</taxon>
        <taxon>Pterygota</taxon>
        <taxon>Neoptera</taxon>
        <taxon>Endopterygota</taxon>
        <taxon>Hymenoptera</taxon>
        <taxon>Apocrita</taxon>
        <taxon>Aculeata</taxon>
        <taxon>Formicoidea</taxon>
        <taxon>Formicidae</taxon>
        <taxon>Myrmicinae</taxon>
        <taxon>Pogonomyrmex</taxon>
    </lineage>
</organism>
<feature type="compositionally biased region" description="Acidic residues" evidence="3">
    <location>
        <begin position="100"/>
        <end position="111"/>
    </location>
</feature>
<keyword evidence="2" id="KW-0479">Metal-binding</keyword>
<evidence type="ECO:0000259" key="4">
    <source>
        <dbReference type="Pfam" id="PF13359"/>
    </source>
</evidence>
<dbReference type="GeneID" id="112552470"/>
<proteinExistence type="predicted"/>
<evidence type="ECO:0000256" key="2">
    <source>
        <dbReference type="ARBA" id="ARBA00022723"/>
    </source>
</evidence>
<dbReference type="GO" id="GO:0046872">
    <property type="term" value="F:metal ion binding"/>
    <property type="evidence" value="ECO:0007669"/>
    <property type="project" value="UniProtKB-KW"/>
</dbReference>
<evidence type="ECO:0000256" key="1">
    <source>
        <dbReference type="ARBA" id="ARBA00001968"/>
    </source>
</evidence>
<gene>
    <name evidence="6" type="primary">LOC112552470</name>
</gene>
<dbReference type="AlphaFoldDB" id="A0A8N1S3S1"/>
<dbReference type="Proteomes" id="UP000504615">
    <property type="component" value="Unplaced"/>
</dbReference>
<dbReference type="InterPro" id="IPR027806">
    <property type="entry name" value="HARBI1_dom"/>
</dbReference>
<dbReference type="Pfam" id="PF13359">
    <property type="entry name" value="DDE_Tnp_4"/>
    <property type="match status" value="1"/>
</dbReference>
<dbReference type="OrthoDB" id="7551940at2759"/>
<evidence type="ECO:0000313" key="6">
    <source>
        <dbReference type="RefSeq" id="XP_025073544.1"/>
    </source>
</evidence>
<protein>
    <submittedName>
        <fullName evidence="6">Uncharacterized protein LOC112552470</fullName>
    </submittedName>
</protein>
<evidence type="ECO:0000256" key="3">
    <source>
        <dbReference type="SAM" id="MobiDB-lite"/>
    </source>
</evidence>